<comment type="subcellular location">
    <subcellularLocation>
        <location evidence="1">Cell membrane</location>
        <topology evidence="1">Multi-pass membrane protein</topology>
    </subcellularLocation>
</comment>
<feature type="transmembrane region" description="Helical" evidence="9">
    <location>
        <begin position="105"/>
        <end position="129"/>
    </location>
</feature>
<feature type="transmembrane region" description="Helical" evidence="9">
    <location>
        <begin position="197"/>
        <end position="219"/>
    </location>
</feature>
<feature type="region of interest" description="Disordered" evidence="8">
    <location>
        <begin position="434"/>
        <end position="473"/>
    </location>
</feature>
<evidence type="ECO:0000313" key="12">
    <source>
        <dbReference type="Proteomes" id="UP000275395"/>
    </source>
</evidence>
<gene>
    <name evidence="11" type="ORF">D9V30_09755</name>
</gene>
<dbReference type="SUPFAM" id="SSF52266">
    <property type="entry name" value="SGNH hydrolase"/>
    <property type="match status" value="1"/>
</dbReference>
<feature type="domain" description="Acyltransferase 3" evidence="10">
    <location>
        <begin position="36"/>
        <end position="379"/>
    </location>
</feature>
<dbReference type="Proteomes" id="UP000275395">
    <property type="component" value="Unassembled WGS sequence"/>
</dbReference>
<keyword evidence="6 9" id="KW-0472">Membrane</keyword>
<protein>
    <submittedName>
        <fullName evidence="11">Acetyltransferase</fullName>
    </submittedName>
</protein>
<keyword evidence="7" id="KW-0012">Acyltransferase</keyword>
<feature type="compositionally biased region" description="Low complexity" evidence="8">
    <location>
        <begin position="434"/>
        <end position="444"/>
    </location>
</feature>
<feature type="transmembrane region" description="Helical" evidence="9">
    <location>
        <begin position="225"/>
        <end position="248"/>
    </location>
</feature>
<organism evidence="11 12">
    <name type="scientific">Mycetocola reblochoni</name>
    <dbReference type="NCBI Taxonomy" id="331618"/>
    <lineage>
        <taxon>Bacteria</taxon>
        <taxon>Bacillati</taxon>
        <taxon>Actinomycetota</taxon>
        <taxon>Actinomycetes</taxon>
        <taxon>Micrococcales</taxon>
        <taxon>Microbacteriaceae</taxon>
        <taxon>Mycetocola</taxon>
    </lineage>
</organism>
<dbReference type="GO" id="GO:0009103">
    <property type="term" value="P:lipopolysaccharide biosynthetic process"/>
    <property type="evidence" value="ECO:0007669"/>
    <property type="project" value="TreeGrafter"/>
</dbReference>
<feature type="transmembrane region" description="Helical" evidence="9">
    <location>
        <begin position="404"/>
        <end position="428"/>
    </location>
</feature>
<evidence type="ECO:0000256" key="4">
    <source>
        <dbReference type="ARBA" id="ARBA00022692"/>
    </source>
</evidence>
<feature type="transmembrane region" description="Helical" evidence="9">
    <location>
        <begin position="367"/>
        <end position="384"/>
    </location>
</feature>
<proteinExistence type="predicted"/>
<comment type="caution">
    <text evidence="11">The sequence shown here is derived from an EMBL/GenBank/DDBJ whole genome shotgun (WGS) entry which is preliminary data.</text>
</comment>
<dbReference type="EMBL" id="RCUW01000008">
    <property type="protein sequence ID" value="RLP68555.1"/>
    <property type="molecule type" value="Genomic_DNA"/>
</dbReference>
<dbReference type="InterPro" id="IPR050879">
    <property type="entry name" value="Acyltransferase_3"/>
</dbReference>
<dbReference type="InterPro" id="IPR002656">
    <property type="entry name" value="Acyl_transf_3_dom"/>
</dbReference>
<dbReference type="PANTHER" id="PTHR23028:SF53">
    <property type="entry name" value="ACYL_TRANSF_3 DOMAIN-CONTAINING PROTEIN"/>
    <property type="match status" value="1"/>
</dbReference>
<evidence type="ECO:0000256" key="8">
    <source>
        <dbReference type="SAM" id="MobiDB-lite"/>
    </source>
</evidence>
<evidence type="ECO:0000259" key="10">
    <source>
        <dbReference type="Pfam" id="PF01757"/>
    </source>
</evidence>
<name>A0A3L6ZLL1_9MICO</name>
<feature type="transmembrane region" description="Helical" evidence="9">
    <location>
        <begin position="269"/>
        <end position="290"/>
    </location>
</feature>
<keyword evidence="3 11" id="KW-0808">Transferase</keyword>
<feature type="transmembrane region" description="Helical" evidence="9">
    <location>
        <begin position="62"/>
        <end position="84"/>
    </location>
</feature>
<evidence type="ECO:0000256" key="9">
    <source>
        <dbReference type="SAM" id="Phobius"/>
    </source>
</evidence>
<feature type="transmembrane region" description="Helical" evidence="9">
    <location>
        <begin position="338"/>
        <end position="361"/>
    </location>
</feature>
<keyword evidence="2" id="KW-1003">Cell membrane</keyword>
<reference evidence="11 12" key="1">
    <citation type="submission" date="2018-10" db="EMBL/GenBank/DDBJ databases">
        <authorList>
            <person name="Li J."/>
        </authorList>
    </citation>
    <scope>NUCLEOTIDE SEQUENCE [LARGE SCALE GENOMIC DNA]</scope>
    <source>
        <strain evidence="11 12">JCM 30549</strain>
    </source>
</reference>
<evidence type="ECO:0000256" key="2">
    <source>
        <dbReference type="ARBA" id="ARBA00022475"/>
    </source>
</evidence>
<evidence type="ECO:0000256" key="7">
    <source>
        <dbReference type="ARBA" id="ARBA00023315"/>
    </source>
</evidence>
<dbReference type="GO" id="GO:0016747">
    <property type="term" value="F:acyltransferase activity, transferring groups other than amino-acyl groups"/>
    <property type="evidence" value="ECO:0007669"/>
    <property type="project" value="InterPro"/>
</dbReference>
<evidence type="ECO:0000256" key="6">
    <source>
        <dbReference type="ARBA" id="ARBA00023136"/>
    </source>
</evidence>
<dbReference type="InterPro" id="IPR036514">
    <property type="entry name" value="SGNH_hydro_sf"/>
</dbReference>
<feature type="transmembrane region" description="Helical" evidence="9">
    <location>
        <begin position="36"/>
        <end position="56"/>
    </location>
</feature>
<sequence>MADAQGGRTETGARTPTGRWATAEPGAGPGAAVARIAWLDGLRAIAVILVIAFHLAPAAVPGGFIGVDLFFVISGFIITALLLREIRLTGGIDLGRFWLRRAARLIPGLLLVLVVCLPPALLLGGAALAGAGWQAAGAVTFTANWVELARSRDYFAPAGTGLFGNLWSLGIEEQFYLLWPLLLPPLLVTVRRRGGRATAALVVLAAAGCSVALLAAATAAGMEAAAYYATPTHLVGLLLGCALALAVGPERFARPAEPPARSGARGGRATALTAATAALVGALGVLAAVARPQQPGVQASLVVTASVLGALLILVLGARGRDRVLGSRALRWIGDRSYGLYLWHVPVLVLGEQVLGAAGWSTTPRRLLALGATVVLAAVSHRLVERPARAALLAGSPGRGLRGLAVAAAAAALVCLFAAVVALSPGLFAGSSTHGGVPAAPAAPHRAEEHGPASSSRGDATGGPGTGGTTEPDAAAELAGISATAVGDSVMLASSEALRDVIPGIRVDAVESRQLGAGPDVVQAAQAQGGLGDLLVVGLGTNGVGGAESLNRIVEEAGPDRAVVFVTVHAERSWAAEVNAAIREVAAEHDNVAVADWDAAISVHPELLAPDGIHPGAAGAAIYAGTVADAYAEARR</sequence>
<evidence type="ECO:0000256" key="1">
    <source>
        <dbReference type="ARBA" id="ARBA00004651"/>
    </source>
</evidence>
<dbReference type="Gene3D" id="3.40.50.1110">
    <property type="entry name" value="SGNH hydrolase"/>
    <property type="match status" value="1"/>
</dbReference>
<feature type="region of interest" description="Disordered" evidence="8">
    <location>
        <begin position="1"/>
        <end position="28"/>
    </location>
</feature>
<keyword evidence="5 9" id="KW-1133">Transmembrane helix</keyword>
<feature type="transmembrane region" description="Helical" evidence="9">
    <location>
        <begin position="296"/>
        <end position="317"/>
    </location>
</feature>
<dbReference type="AlphaFoldDB" id="A0A3L6ZLL1"/>
<dbReference type="Pfam" id="PF01757">
    <property type="entry name" value="Acyl_transf_3"/>
    <property type="match status" value="1"/>
</dbReference>
<dbReference type="CDD" id="cd01840">
    <property type="entry name" value="SGNH_hydrolase_yrhL_like"/>
    <property type="match status" value="1"/>
</dbReference>
<dbReference type="GO" id="GO:0005886">
    <property type="term" value="C:plasma membrane"/>
    <property type="evidence" value="ECO:0007669"/>
    <property type="project" value="UniProtKB-SubCell"/>
</dbReference>
<dbReference type="RefSeq" id="WP_087138575.1">
    <property type="nucleotide sequence ID" value="NZ_JBQDRQ010000102.1"/>
</dbReference>
<evidence type="ECO:0000313" key="11">
    <source>
        <dbReference type="EMBL" id="RLP68555.1"/>
    </source>
</evidence>
<feature type="transmembrane region" description="Helical" evidence="9">
    <location>
        <begin position="174"/>
        <end position="190"/>
    </location>
</feature>
<accession>A0A3L6ZLL1</accession>
<evidence type="ECO:0000256" key="5">
    <source>
        <dbReference type="ARBA" id="ARBA00022989"/>
    </source>
</evidence>
<evidence type="ECO:0000256" key="3">
    <source>
        <dbReference type="ARBA" id="ARBA00022679"/>
    </source>
</evidence>
<dbReference type="PANTHER" id="PTHR23028">
    <property type="entry name" value="ACETYLTRANSFERASE"/>
    <property type="match status" value="1"/>
</dbReference>
<keyword evidence="4 9" id="KW-0812">Transmembrane</keyword>